<organism evidence="1 2">
    <name type="scientific">Thalassobacillus devorans</name>
    <dbReference type="NCBI Taxonomy" id="279813"/>
    <lineage>
        <taxon>Bacteria</taxon>
        <taxon>Bacillati</taxon>
        <taxon>Bacillota</taxon>
        <taxon>Bacilli</taxon>
        <taxon>Bacillales</taxon>
        <taxon>Bacillaceae</taxon>
        <taxon>Thalassobacillus</taxon>
    </lineage>
</organism>
<dbReference type="Proteomes" id="UP000619534">
    <property type="component" value="Unassembled WGS sequence"/>
</dbReference>
<dbReference type="SFLD" id="SFLDG01140">
    <property type="entry name" value="C2.B:_Phosphomannomutase_and_P"/>
    <property type="match status" value="1"/>
</dbReference>
<dbReference type="PROSITE" id="PS01229">
    <property type="entry name" value="COF_2"/>
    <property type="match status" value="1"/>
</dbReference>
<dbReference type="Gene3D" id="3.30.1240.10">
    <property type="match status" value="1"/>
</dbReference>
<comment type="caution">
    <text evidence="1">The sequence shown here is derived from an EMBL/GenBank/DDBJ whole genome shotgun (WGS) entry which is preliminary data.</text>
</comment>
<sequence length="263" mass="29500">MIKLFVSDLDGTLLGMNHFIKEKDIHAMDRLVKRGVDLAVASGRMDHEIRDIFERIGQKGHRISQNGAFVYGADNAHILAETFDAEVVRQVYRDIVKEPMVTTVSTAEETFTHQHNEWIDMISEQLIHDIQINPELADALGAEVDASKITVHGKEPDVMALQKKIEEKYSQKLDCFVSHETCVDLVPKGINKASGLQALFEQTGLKSEQIAVIGDSFNDIPMFQLATHSYAMSNAHPEVQKQAAHVVDHVYEAIDDLENKKLI</sequence>
<proteinExistence type="predicted"/>
<dbReference type="SFLD" id="SFLDS00003">
    <property type="entry name" value="Haloacid_Dehalogenase"/>
    <property type="match status" value="1"/>
</dbReference>
<dbReference type="PANTHER" id="PTHR10000:SF8">
    <property type="entry name" value="HAD SUPERFAMILY HYDROLASE-LIKE, TYPE 3"/>
    <property type="match status" value="1"/>
</dbReference>
<dbReference type="InterPro" id="IPR006379">
    <property type="entry name" value="HAD-SF_hydro_IIB"/>
</dbReference>
<evidence type="ECO:0000313" key="1">
    <source>
        <dbReference type="EMBL" id="GGD02281.1"/>
    </source>
</evidence>
<dbReference type="NCBIfam" id="TIGR00099">
    <property type="entry name" value="Cof-subfamily"/>
    <property type="match status" value="1"/>
</dbReference>
<gene>
    <name evidence="1" type="ORF">GCM10007216_36250</name>
</gene>
<name>A0ABQ1PSH2_9BACI</name>
<dbReference type="PANTHER" id="PTHR10000">
    <property type="entry name" value="PHOSPHOSERINE PHOSPHATASE"/>
    <property type="match status" value="1"/>
</dbReference>
<dbReference type="RefSeq" id="WP_062439222.1">
    <property type="nucleotide sequence ID" value="NZ_BMCJ01000008.1"/>
</dbReference>
<dbReference type="Gene3D" id="3.40.50.1000">
    <property type="entry name" value="HAD superfamily/HAD-like"/>
    <property type="match status" value="1"/>
</dbReference>
<protein>
    <submittedName>
        <fullName evidence="1">Haloacid dehalogenase</fullName>
    </submittedName>
</protein>
<evidence type="ECO:0000313" key="2">
    <source>
        <dbReference type="Proteomes" id="UP000619534"/>
    </source>
</evidence>
<dbReference type="SUPFAM" id="SSF56784">
    <property type="entry name" value="HAD-like"/>
    <property type="match status" value="1"/>
</dbReference>
<keyword evidence="2" id="KW-1185">Reference proteome</keyword>
<dbReference type="InterPro" id="IPR000150">
    <property type="entry name" value="Cof"/>
</dbReference>
<dbReference type="NCBIfam" id="TIGR01484">
    <property type="entry name" value="HAD-SF-IIB"/>
    <property type="match status" value="1"/>
</dbReference>
<accession>A0ABQ1PSH2</accession>
<reference evidence="2" key="1">
    <citation type="journal article" date="2019" name="Int. J. Syst. Evol. Microbiol.">
        <title>The Global Catalogue of Microorganisms (GCM) 10K type strain sequencing project: providing services to taxonomists for standard genome sequencing and annotation.</title>
        <authorList>
            <consortium name="The Broad Institute Genomics Platform"/>
            <consortium name="The Broad Institute Genome Sequencing Center for Infectious Disease"/>
            <person name="Wu L."/>
            <person name="Ma J."/>
        </authorList>
    </citation>
    <scope>NUCLEOTIDE SEQUENCE [LARGE SCALE GENOMIC DNA]</scope>
    <source>
        <strain evidence="2">CCM 7282</strain>
    </source>
</reference>
<dbReference type="EMBL" id="BMCJ01000008">
    <property type="protein sequence ID" value="GGD02281.1"/>
    <property type="molecule type" value="Genomic_DNA"/>
</dbReference>
<dbReference type="InterPro" id="IPR023214">
    <property type="entry name" value="HAD_sf"/>
</dbReference>
<dbReference type="Pfam" id="PF08282">
    <property type="entry name" value="Hydrolase_3"/>
    <property type="match status" value="1"/>
</dbReference>
<dbReference type="InterPro" id="IPR036412">
    <property type="entry name" value="HAD-like_sf"/>
</dbReference>